<comment type="caution">
    <text evidence="1">The sequence shown here is derived from an EMBL/GenBank/DDBJ whole genome shotgun (WGS) entry which is preliminary data.</text>
</comment>
<dbReference type="AlphaFoldDB" id="A0A9Q3JI58"/>
<reference evidence="1" key="1">
    <citation type="submission" date="2021-03" db="EMBL/GenBank/DDBJ databases">
        <title>Draft genome sequence of rust myrtle Austropuccinia psidii MF-1, a brazilian biotype.</title>
        <authorList>
            <person name="Quecine M.C."/>
            <person name="Pachon D.M.R."/>
            <person name="Bonatelli M.L."/>
            <person name="Correr F.H."/>
            <person name="Franceschini L.M."/>
            <person name="Leite T.F."/>
            <person name="Margarido G.R.A."/>
            <person name="Almeida C.A."/>
            <person name="Ferrarezi J.A."/>
            <person name="Labate C.A."/>
        </authorList>
    </citation>
    <scope>NUCLEOTIDE SEQUENCE</scope>
    <source>
        <strain evidence="1">MF-1</strain>
    </source>
</reference>
<proteinExistence type="predicted"/>
<evidence type="ECO:0000313" key="1">
    <source>
        <dbReference type="EMBL" id="MBW0562351.1"/>
    </source>
</evidence>
<keyword evidence="2" id="KW-1185">Reference proteome</keyword>
<accession>A0A9Q3JI58</accession>
<gene>
    <name evidence="1" type="ORF">O181_102066</name>
</gene>
<dbReference type="Proteomes" id="UP000765509">
    <property type="component" value="Unassembled WGS sequence"/>
</dbReference>
<organism evidence="1 2">
    <name type="scientific">Austropuccinia psidii MF-1</name>
    <dbReference type="NCBI Taxonomy" id="1389203"/>
    <lineage>
        <taxon>Eukaryota</taxon>
        <taxon>Fungi</taxon>
        <taxon>Dikarya</taxon>
        <taxon>Basidiomycota</taxon>
        <taxon>Pucciniomycotina</taxon>
        <taxon>Pucciniomycetes</taxon>
        <taxon>Pucciniales</taxon>
        <taxon>Sphaerophragmiaceae</taxon>
        <taxon>Austropuccinia</taxon>
    </lineage>
</organism>
<evidence type="ECO:0000313" key="2">
    <source>
        <dbReference type="Proteomes" id="UP000765509"/>
    </source>
</evidence>
<sequence>MRRWKPTHSLKKTANLVGLLNISYLRLSVYIMSSPQLQQWVRKSILRLFKMSHHAMVNYMIKMATTNSTLHSTLFCSIEQVGVGKVYQCKMALGAEMRNKGILPPSESNKLPPKSKAAGKEFVRRELRSVVTSGTIVNSSILTADAATSNDMIYFC</sequence>
<protein>
    <submittedName>
        <fullName evidence="1">Uncharacterized protein</fullName>
    </submittedName>
</protein>
<dbReference type="EMBL" id="AVOT02072405">
    <property type="protein sequence ID" value="MBW0562351.1"/>
    <property type="molecule type" value="Genomic_DNA"/>
</dbReference>
<name>A0A9Q3JI58_9BASI</name>